<dbReference type="NCBIfam" id="NF033547">
    <property type="entry name" value="transpos_IS1595"/>
    <property type="match status" value="1"/>
</dbReference>
<dbReference type="EMBL" id="JAPWGW010000001">
    <property type="protein sequence ID" value="MCZ4296578.1"/>
    <property type="molecule type" value="Genomic_DNA"/>
</dbReference>
<evidence type="ECO:0000313" key="2">
    <source>
        <dbReference type="EMBL" id="MCZ4296578.1"/>
    </source>
</evidence>
<accession>A0ABT4LQG5</accession>
<dbReference type="Pfam" id="PF12760">
    <property type="entry name" value="Zn_ribbon_IS1595"/>
    <property type="match status" value="1"/>
</dbReference>
<organism evidence="2 3">
    <name type="scientific">Henriciella marina</name>
    <dbReference type="NCBI Taxonomy" id="453851"/>
    <lineage>
        <taxon>Bacteria</taxon>
        <taxon>Pseudomonadati</taxon>
        <taxon>Pseudomonadota</taxon>
        <taxon>Alphaproteobacteria</taxon>
        <taxon>Hyphomonadales</taxon>
        <taxon>Hyphomonadaceae</taxon>
        <taxon>Henriciella</taxon>
    </lineage>
</organism>
<gene>
    <name evidence="2" type="ORF">O4G74_00760</name>
</gene>
<dbReference type="Proteomes" id="UP001083770">
    <property type="component" value="Unassembled WGS sequence"/>
</dbReference>
<sequence length="321" mass="35539">MAQHFLLSPAAKTLSLAKVLRMSDEDAKSSFRALRWASTDGEPVCPKCGCLDHSDLKRPDYWQCKGCKYQFSMTSGTIFHSRKLSVRDILGAIAIFTNGAKGYSALQLSRDLCITYKAAFVLCHKMREAIGAARDEGALSGNVEVDGAYFGGYVKPANRREDRKDRRRKIHQSGKRQVVIAMRETKGRTRTGVVSNEAEGVALTRANVQAGATVHADEAAHWDKLAAHFPIKRINHQKAYSQDGANTNAAESFFSRIRRAEIGTHHHVAGKYLAAYATEMAWREDARRTANGSQFAMIVSAAAIAPKSDAWCGYWQKKRQA</sequence>
<dbReference type="Pfam" id="PF12762">
    <property type="entry name" value="DDE_Tnp_IS1595"/>
    <property type="match status" value="1"/>
</dbReference>
<protein>
    <submittedName>
        <fullName evidence="2">IS1595 family transposase</fullName>
    </submittedName>
</protein>
<keyword evidence="3" id="KW-1185">Reference proteome</keyword>
<evidence type="ECO:0000259" key="1">
    <source>
        <dbReference type="SMART" id="SM01126"/>
    </source>
</evidence>
<proteinExistence type="predicted"/>
<reference evidence="2" key="1">
    <citation type="submission" date="2022-12" db="EMBL/GenBank/DDBJ databases">
        <title>Bacterial isolates from different developmental stages of Nematostella vectensis.</title>
        <authorList>
            <person name="Fraune S."/>
        </authorList>
    </citation>
    <scope>NUCLEOTIDE SEQUENCE</scope>
    <source>
        <strain evidence="2">G21632-S1</strain>
    </source>
</reference>
<evidence type="ECO:0000313" key="3">
    <source>
        <dbReference type="Proteomes" id="UP001083770"/>
    </source>
</evidence>
<dbReference type="RefSeq" id="WP_269400770.1">
    <property type="nucleotide sequence ID" value="NZ_JAPWGW010000001.1"/>
</dbReference>
<dbReference type="SMART" id="SM01126">
    <property type="entry name" value="DDE_Tnp_IS1595"/>
    <property type="match status" value="1"/>
</dbReference>
<feature type="domain" description="ISXO2-like transposase" evidence="1">
    <location>
        <begin position="138"/>
        <end position="285"/>
    </location>
</feature>
<name>A0ABT4LQG5_9PROT</name>
<dbReference type="InterPro" id="IPR024442">
    <property type="entry name" value="Transposase_Zn_ribbon"/>
</dbReference>
<dbReference type="InterPro" id="IPR024445">
    <property type="entry name" value="Tnp_ISXO2-like"/>
</dbReference>
<comment type="caution">
    <text evidence="2">The sequence shown here is derived from an EMBL/GenBank/DDBJ whole genome shotgun (WGS) entry which is preliminary data.</text>
</comment>